<name>A0ABV4YI24_9CYAN</name>
<dbReference type="Pfam" id="PF13600">
    <property type="entry name" value="DUF4140"/>
    <property type="match status" value="1"/>
</dbReference>
<dbReference type="EMBL" id="JBHFNS010000078">
    <property type="protein sequence ID" value="MFB2937829.1"/>
    <property type="molecule type" value="Genomic_DNA"/>
</dbReference>
<keyword evidence="4" id="KW-1185">Reference proteome</keyword>
<accession>A0ABV4YI24</accession>
<dbReference type="InterPro" id="IPR025554">
    <property type="entry name" value="DUF4140"/>
</dbReference>
<dbReference type="InterPro" id="IPR037291">
    <property type="entry name" value="DUF4139"/>
</dbReference>
<reference evidence="3 4" key="1">
    <citation type="submission" date="2024-09" db="EMBL/GenBank/DDBJ databases">
        <title>Floridaenema gen nov. (Aerosakkonemataceae, Aerosakkonematales ord. nov., Cyanobacteria) from benthic tropical and subtropical fresh waters, with the description of four new species.</title>
        <authorList>
            <person name="Moretto J.A."/>
            <person name="Berthold D.E."/>
            <person name="Lefler F.W."/>
            <person name="Huang I.-S."/>
            <person name="Laughinghouse H. IV."/>
        </authorList>
    </citation>
    <scope>NUCLEOTIDE SEQUENCE [LARGE SCALE GENOMIC DNA]</scope>
    <source>
        <strain evidence="3 4">BLCC-F154</strain>
    </source>
</reference>
<feature type="domain" description="DUF4140" evidence="2">
    <location>
        <begin position="23"/>
        <end position="123"/>
    </location>
</feature>
<sequence>MQTIKSENTIVQELTINAPVSVVTLLEDRAQVRRTGKIQLNQGFWRIKILQVAPVLSDKSLRAEFLQNYPDARIDDVRVRRQMLLKEEDKPEEFKTLESEIRSLTQTFNNITEDRQHLESCLKKISSILTKGLQELPVDAVWGQIDPKNWREQISSLFKQLRDLRAEILNNSHTQEDLQEKINHLITKAEALSRPDMIYTAWIEADLMIPQTGEYEIAFDYVVPNAIWRPWHQARLVPEERTEDSTTNRTKLSFRMDGCVWQCTGEDWQNVDLVFSTARASLGTEPPLLTDEQLNVMEKSKQINIQLREQKIQTTGLGTGATPSSAEEAPTTVTLPGVDDGGEVRNLRPTRKATIPSDGRPYRVPIFSFESEADIEYVLMPEVCCQVVLKSEQTNTAKLPILAGPVDLVRTSGFVGRTSLLFIAPGERFALGWGPDGAMRVQRSTTQKQEQDHLTKWNFVTKTVKLFLSNIGAEPRIIKTTERLPVSELEQVKIEVIAEETTEGVQPDENGFCTWNFRLSPYSQLEASLVYKISSTPEVKGIR</sequence>
<evidence type="ECO:0000259" key="2">
    <source>
        <dbReference type="Pfam" id="PF13600"/>
    </source>
</evidence>
<dbReference type="Pfam" id="PF13598">
    <property type="entry name" value="DUF4139"/>
    <property type="match status" value="1"/>
</dbReference>
<evidence type="ECO:0000313" key="4">
    <source>
        <dbReference type="Proteomes" id="UP001576776"/>
    </source>
</evidence>
<proteinExistence type="predicted"/>
<dbReference type="PANTHER" id="PTHR31005">
    <property type="entry name" value="DUF4139 DOMAIN-CONTAINING PROTEIN"/>
    <property type="match status" value="1"/>
</dbReference>
<evidence type="ECO:0000313" key="3">
    <source>
        <dbReference type="EMBL" id="MFB2937829.1"/>
    </source>
</evidence>
<feature type="domain" description="DUF4139" evidence="1">
    <location>
        <begin position="219"/>
        <end position="533"/>
    </location>
</feature>
<gene>
    <name evidence="3" type="ORF">ACE1B6_21480</name>
</gene>
<dbReference type="Proteomes" id="UP001576776">
    <property type="component" value="Unassembled WGS sequence"/>
</dbReference>
<dbReference type="RefSeq" id="WP_413259312.1">
    <property type="nucleotide sequence ID" value="NZ_JBHFNS010000078.1"/>
</dbReference>
<dbReference type="NCBIfam" id="TIGR02231">
    <property type="entry name" value="mucoidy inhibitor MuiA family protein"/>
    <property type="match status" value="1"/>
</dbReference>
<dbReference type="InterPro" id="IPR011935">
    <property type="entry name" value="CHP02231"/>
</dbReference>
<organism evidence="3 4">
    <name type="scientific">Floridaenema fluviatile BLCC-F154</name>
    <dbReference type="NCBI Taxonomy" id="3153640"/>
    <lineage>
        <taxon>Bacteria</taxon>
        <taxon>Bacillati</taxon>
        <taxon>Cyanobacteriota</taxon>
        <taxon>Cyanophyceae</taxon>
        <taxon>Oscillatoriophycideae</taxon>
        <taxon>Aerosakkonematales</taxon>
        <taxon>Aerosakkonemataceae</taxon>
        <taxon>Floridanema</taxon>
        <taxon>Floridanema fluviatile</taxon>
    </lineage>
</organism>
<dbReference type="PANTHER" id="PTHR31005:SF8">
    <property type="entry name" value="DUF4139 DOMAIN-CONTAINING PROTEIN"/>
    <property type="match status" value="1"/>
</dbReference>
<evidence type="ECO:0000259" key="1">
    <source>
        <dbReference type="Pfam" id="PF13598"/>
    </source>
</evidence>
<comment type="caution">
    <text evidence="3">The sequence shown here is derived from an EMBL/GenBank/DDBJ whole genome shotgun (WGS) entry which is preliminary data.</text>
</comment>
<protein>
    <submittedName>
        <fullName evidence="3">Mucoidy inhibitor MuiA family protein</fullName>
    </submittedName>
</protein>